<evidence type="ECO:0000256" key="13">
    <source>
        <dbReference type="ARBA" id="ARBA00043832"/>
    </source>
</evidence>
<dbReference type="SMR" id="A0A915Q9M0"/>
<sequence length="417" mass="46814">GPMETAQYSTSKTPYSPQQDIRTYQPPPPGFTAVFTELVSRHGSRTPTKIDGADLLLQLWAKARDESELTSAGQDFGPTMESYRAAIQKVGLGQETGRGRQELQGMADRMQRRLPELFEKIKKDATPIAVVLSQQTGRIADTAKFFTARLGATDPALAPLIQQPVVDQDLLYFHKTERGKAYRDYLENDQRYQETVKRIKNRDGTREAATDILKTIFTPAFVERMEPSAVTKAAQALYDLDAIAPDLSVEGNWHLDRFVPRHAAAWFASIDDAKSFYKKGPGFEGSDITFAMASILLDDFFKQAEAARAGKLGADLRFTHAEEIIPLAALMQLPGSEKQADPDEDYTYANNPWRGASVSPMAANLQWDIYRNGTTYLVRMLYQEKEIPFKPDCTPFTPGSHYYRLDELSRCFGRTAR</sequence>
<evidence type="ECO:0000256" key="1">
    <source>
        <dbReference type="ARBA" id="ARBA00004370"/>
    </source>
</evidence>
<evidence type="ECO:0000313" key="15">
    <source>
        <dbReference type="PDB" id="7ZGH"/>
    </source>
</evidence>
<evidence type="ECO:0007829" key="18">
    <source>
        <dbReference type="PDB" id="7ZGH"/>
    </source>
</evidence>
<evidence type="ECO:0000256" key="4">
    <source>
        <dbReference type="ARBA" id="ARBA00013040"/>
    </source>
</evidence>
<dbReference type="PDB" id="7ZGG">
    <property type="method" value="X-ray"/>
    <property type="resolution" value="1.66 A"/>
    <property type="chains" value="A/B=1-417"/>
</dbReference>
<keyword evidence="7" id="KW-0378">Hydrolase</keyword>
<dbReference type="PANTHER" id="PTHR20963">
    <property type="entry name" value="MULTIPLE INOSITOL POLYPHOSPHATE PHOSPHATASE-RELATED"/>
    <property type="match status" value="1"/>
</dbReference>
<dbReference type="SUPFAM" id="SSF53254">
    <property type="entry name" value="Phosphoglycerate mutase-like"/>
    <property type="match status" value="1"/>
</dbReference>
<feature type="region of interest" description="Disordered" evidence="14">
    <location>
        <begin position="1"/>
        <end position="25"/>
    </location>
</feature>
<comment type="catalytic activity">
    <reaction evidence="10">
        <text>1D-myo-inositol 1,2,5,6-tetrakisphosphate + H2O = 1D-myo-inositol 1,2,6-trisphosphate + phosphate</text>
        <dbReference type="Rhea" id="RHEA:77119"/>
        <dbReference type="ChEBI" id="CHEBI:15377"/>
        <dbReference type="ChEBI" id="CHEBI:43474"/>
        <dbReference type="ChEBI" id="CHEBI:195535"/>
        <dbReference type="ChEBI" id="CHEBI:195537"/>
        <dbReference type="EC" id="3.1.3.62"/>
    </reaction>
    <physiologicalReaction direction="left-to-right" evidence="10">
        <dbReference type="Rhea" id="RHEA:77120"/>
    </physiologicalReaction>
</comment>
<evidence type="ECO:0007829" key="17">
    <source>
        <dbReference type="PDB" id="7ZGG"/>
    </source>
</evidence>
<dbReference type="AlphaFoldDB" id="A0A915Q9M0"/>
<evidence type="ECO:0000256" key="7">
    <source>
        <dbReference type="ARBA" id="ARBA00022801"/>
    </source>
</evidence>
<evidence type="ECO:0000256" key="14">
    <source>
        <dbReference type="SAM" id="MobiDB-lite"/>
    </source>
</evidence>
<organism evidence="15">
    <name type="scientific">Amycolatopsis jejuensis</name>
    <dbReference type="NCBI Taxonomy" id="330084"/>
    <lineage>
        <taxon>Bacteria</taxon>
        <taxon>Bacillati</taxon>
        <taxon>Actinomycetota</taxon>
        <taxon>Actinomycetes</taxon>
        <taxon>Pseudonocardiales</taxon>
        <taxon>Pseudonocardiaceae</taxon>
        <taxon>Amycolatopsis</taxon>
    </lineage>
</organism>
<name>A0A915Q9M0_9PSEU</name>
<dbReference type="PDB" id="7ZGH">
    <property type="method" value="X-ray"/>
    <property type="resolution" value="1.41 A"/>
    <property type="chains" value="A/B=1-417"/>
</dbReference>
<gene>
    <name evidence="15" type="ORF">GFH48_35735</name>
</gene>
<evidence type="ECO:0000256" key="11">
    <source>
        <dbReference type="ARBA" id="ARBA00043671"/>
    </source>
</evidence>
<feature type="compositionally biased region" description="Polar residues" evidence="14">
    <location>
        <begin position="1"/>
        <end position="22"/>
    </location>
</feature>
<dbReference type="InterPro" id="IPR029033">
    <property type="entry name" value="His_PPase_superfam"/>
</dbReference>
<dbReference type="EC" id="3.1.3.80" evidence="3"/>
<feature type="disulfide bond" evidence="16 17">
    <location>
        <begin position="393"/>
        <end position="411"/>
    </location>
</feature>
<protein>
    <recommendedName>
        <fullName evidence="5">Multiple inositol polyphosphate phosphatase 1</fullName>
        <ecNumber evidence="4">3.1.3.62</ecNumber>
        <ecNumber evidence="3">3.1.3.80</ecNumber>
    </recommendedName>
    <alternativeName>
        <fullName evidence="9">2,3-bisphosphoglycerate 3-phosphatase</fullName>
    </alternativeName>
</protein>
<comment type="catalytic activity">
    <reaction evidence="12">
        <text>1D-myo-inositol hexakisphosphate + H2O = 1D-myo-inositol 1,2,4,5,6-pentakisphosphate + phosphate</text>
        <dbReference type="Rhea" id="RHEA:16989"/>
        <dbReference type="ChEBI" id="CHEBI:15377"/>
        <dbReference type="ChEBI" id="CHEBI:43474"/>
        <dbReference type="ChEBI" id="CHEBI:57798"/>
        <dbReference type="ChEBI" id="CHEBI:58130"/>
        <dbReference type="EC" id="3.1.3.62"/>
    </reaction>
    <physiologicalReaction direction="left-to-right" evidence="12">
        <dbReference type="Rhea" id="RHEA:16990"/>
    </physiologicalReaction>
</comment>
<dbReference type="PANTHER" id="PTHR20963:SF8">
    <property type="entry name" value="MULTIPLE INOSITOL POLYPHOSPHATE PHOSPHATASE 1"/>
    <property type="match status" value="1"/>
</dbReference>
<dbReference type="GO" id="GO:0034417">
    <property type="term" value="F:bisphosphoglycerate 3-phosphatase activity"/>
    <property type="evidence" value="ECO:0007669"/>
    <property type="project" value="UniProtKB-EC"/>
</dbReference>
<comment type="subcellular location">
    <subcellularLocation>
        <location evidence="1">Membrane</location>
    </subcellularLocation>
</comment>
<keyword evidence="8" id="KW-0472">Membrane</keyword>
<dbReference type="EC" id="3.1.3.62" evidence="4"/>
<reference evidence="18" key="2">
    <citation type="submission" date="2022-04" db="PDB data bank">
        <title>Crystal Structure of Amycolatopsis jejuensis Multiple Inositol Polyphosphate Phosphatase, complex with myo-inositol hexakissulfate.</title>
        <authorList>
            <person name="Acquistapace I.M."/>
            <person name="Brearley C.A."/>
            <person name="Hemmings A.M."/>
        </authorList>
    </citation>
    <scope>X-RAY CRYSTALLOGRAPHY (1.41 ANGSTROMS)</scope>
    <scope>DISULFIDE BONDS</scope>
</reference>
<evidence type="ECO:0000256" key="9">
    <source>
        <dbReference type="ARBA" id="ARBA00031642"/>
    </source>
</evidence>
<dbReference type="Gene3D" id="3.40.50.1240">
    <property type="entry name" value="Phosphoglycerate mutase-like"/>
    <property type="match status" value="1"/>
</dbReference>
<keyword evidence="6" id="KW-0732">Signal</keyword>
<evidence type="ECO:0000256" key="8">
    <source>
        <dbReference type="ARBA" id="ARBA00023136"/>
    </source>
</evidence>
<evidence type="ECO:0000256" key="6">
    <source>
        <dbReference type="ARBA" id="ARBA00022729"/>
    </source>
</evidence>
<dbReference type="PDB" id="7ZGF">
    <property type="method" value="X-ray"/>
    <property type="resolution" value="2.05 A"/>
    <property type="chains" value="A/B=1-417"/>
</dbReference>
<evidence type="ECO:0000256" key="12">
    <source>
        <dbReference type="ARBA" id="ARBA00043691"/>
    </source>
</evidence>
<comment type="catalytic activity">
    <reaction evidence="11">
        <text>1D-myo-inositol 1,2,4,5,6-pentakisphosphate + H2O = 1D-myo-inositol 1,2,5,6-tetrakisphosphate + phosphate</text>
        <dbReference type="Rhea" id="RHEA:77115"/>
        <dbReference type="ChEBI" id="CHEBI:15377"/>
        <dbReference type="ChEBI" id="CHEBI:43474"/>
        <dbReference type="ChEBI" id="CHEBI:57798"/>
        <dbReference type="ChEBI" id="CHEBI:195535"/>
        <dbReference type="EC" id="3.1.3.62"/>
    </reaction>
    <physiologicalReaction direction="left-to-right" evidence="11">
        <dbReference type="Rhea" id="RHEA:77116"/>
    </physiologicalReaction>
</comment>
<evidence type="ECO:0000256" key="10">
    <source>
        <dbReference type="ARBA" id="ARBA00043668"/>
    </source>
</evidence>
<comment type="similarity">
    <text evidence="2">Belongs to the histidine acid phosphatase family. MINPP1 subfamily.</text>
</comment>
<dbReference type="GO" id="GO:0016020">
    <property type="term" value="C:membrane"/>
    <property type="evidence" value="ECO:0007669"/>
    <property type="project" value="UniProtKB-SubCell"/>
</dbReference>
<evidence type="ECO:0000256" key="2">
    <source>
        <dbReference type="ARBA" id="ARBA00008422"/>
    </source>
</evidence>
<accession>A0A915Q9M0</accession>
<proteinExistence type="evidence at protein level"/>
<evidence type="ECO:0000256" key="3">
    <source>
        <dbReference type="ARBA" id="ARBA00012976"/>
    </source>
</evidence>
<reference evidence="16 17" key="1">
    <citation type="submission" date="2022-04" db="PDB data bank">
        <title>Crystal Structure of Amycolatopsis jejuensis Multiple Inositol Polyphosphate Phosphatase, apo-protein.</title>
        <authorList>
            <person name="Acquistapace I.M."/>
            <person name="Brearley C.A."/>
            <person name="Hemmings A.M."/>
        </authorList>
    </citation>
    <scope>X-RAY CRYSTALLOGRAPHY (1.66 ANGSTROMS)</scope>
    <scope>DISULFIDE BONDS</scope>
</reference>
<dbReference type="InterPro" id="IPR000560">
    <property type="entry name" value="His_Pase_clade-2"/>
</dbReference>
<evidence type="ECO:0000256" key="5">
    <source>
        <dbReference type="ARBA" id="ARBA00018097"/>
    </source>
</evidence>
<keyword evidence="16 17" id="KW-0002">3D-structure</keyword>
<evidence type="ECO:0007829" key="16">
    <source>
        <dbReference type="PDB" id="7ZGF"/>
    </source>
</evidence>
<comment type="catalytic activity">
    <reaction evidence="13">
        <text>(2R)-2,3-bisphosphoglycerate + H2O = (2R)-2-phosphoglycerate + phosphate</text>
        <dbReference type="Rhea" id="RHEA:27381"/>
        <dbReference type="ChEBI" id="CHEBI:15377"/>
        <dbReference type="ChEBI" id="CHEBI:43474"/>
        <dbReference type="ChEBI" id="CHEBI:58248"/>
        <dbReference type="ChEBI" id="CHEBI:58289"/>
        <dbReference type="EC" id="3.1.3.80"/>
    </reaction>
    <physiologicalReaction direction="left-to-right" evidence="13">
        <dbReference type="Rhea" id="RHEA:27382"/>
    </physiologicalReaction>
</comment>
<dbReference type="Pfam" id="PF00328">
    <property type="entry name" value="His_Phos_2"/>
    <property type="match status" value="1"/>
</dbReference>